<organism evidence="2 3">
    <name type="scientific">Ensete ventricosum</name>
    <name type="common">Abyssinian banana</name>
    <name type="synonym">Musa ensete</name>
    <dbReference type="NCBI Taxonomy" id="4639"/>
    <lineage>
        <taxon>Eukaryota</taxon>
        <taxon>Viridiplantae</taxon>
        <taxon>Streptophyta</taxon>
        <taxon>Embryophyta</taxon>
        <taxon>Tracheophyta</taxon>
        <taxon>Spermatophyta</taxon>
        <taxon>Magnoliopsida</taxon>
        <taxon>Liliopsida</taxon>
        <taxon>Zingiberales</taxon>
        <taxon>Musaceae</taxon>
        <taxon>Ensete</taxon>
    </lineage>
</organism>
<feature type="region of interest" description="Disordered" evidence="1">
    <location>
        <begin position="1"/>
        <end position="59"/>
    </location>
</feature>
<protein>
    <submittedName>
        <fullName evidence="2">Uncharacterized protein</fullName>
    </submittedName>
</protein>
<dbReference type="AlphaFoldDB" id="A0A427A5A6"/>
<comment type="caution">
    <text evidence="2">The sequence shown here is derived from an EMBL/GenBank/DDBJ whole genome shotgun (WGS) entry which is preliminary data.</text>
</comment>
<feature type="compositionally biased region" description="Basic and acidic residues" evidence="1">
    <location>
        <begin position="1"/>
        <end position="11"/>
    </location>
</feature>
<reference evidence="2 3" key="1">
    <citation type="journal article" date="2014" name="Agronomy (Basel)">
        <title>A Draft Genome Sequence for Ensete ventricosum, the Drought-Tolerant Tree Against Hunger.</title>
        <authorList>
            <person name="Harrison J."/>
            <person name="Moore K.A."/>
            <person name="Paszkiewicz K."/>
            <person name="Jones T."/>
            <person name="Grant M."/>
            <person name="Ambacheew D."/>
            <person name="Muzemil S."/>
            <person name="Studholme D.J."/>
        </authorList>
    </citation>
    <scope>NUCLEOTIDE SEQUENCE [LARGE SCALE GENOMIC DNA]</scope>
</reference>
<evidence type="ECO:0000256" key="1">
    <source>
        <dbReference type="SAM" id="MobiDB-lite"/>
    </source>
</evidence>
<proteinExistence type="predicted"/>
<gene>
    <name evidence="2" type="ORF">B296_00004711</name>
</gene>
<name>A0A427A5A6_ENSVE</name>
<evidence type="ECO:0000313" key="2">
    <source>
        <dbReference type="EMBL" id="RRT71429.1"/>
    </source>
</evidence>
<evidence type="ECO:0000313" key="3">
    <source>
        <dbReference type="Proteomes" id="UP000287651"/>
    </source>
</evidence>
<dbReference type="EMBL" id="AMZH03003710">
    <property type="protein sequence ID" value="RRT71429.1"/>
    <property type="molecule type" value="Genomic_DNA"/>
</dbReference>
<accession>A0A427A5A6</accession>
<sequence>MESDEEIRRVPEFGFEPAGASTSGREAGSTAGPDRAQSAGQGGQRRRGRSPADKEHKRLKSRYGLVQSRSYECVHMDARGERRTKSEIGLVVGSRTFRVSLGSTQVEIWIDSFTSHSYTIDQCHEENSTFDPRCGLTFISIMGVGRIGVINGYRFFGRSTHMLLTARVDPSGSTTRDVALYDLGV</sequence>
<dbReference type="Proteomes" id="UP000287651">
    <property type="component" value="Unassembled WGS sequence"/>
</dbReference>